<gene>
    <name evidence="1" type="ORF">BD311DRAFT_414511</name>
</gene>
<sequence length="106" mass="12204">MQSRDLRLRRSPCYGFLWGELFSDLTRPSSLPRFPPWHFSTSCCVSYPLSSRISSPACLSLVLPSSLLFLPLRSGHCRLLLRRRSLFLKKCCHLPACSLHVRRART</sequence>
<accession>A0A4Q9MLH4</accession>
<dbReference type="AlphaFoldDB" id="A0A4Q9MLH4"/>
<protein>
    <submittedName>
        <fullName evidence="1">Uncharacterized protein</fullName>
    </submittedName>
</protein>
<reference evidence="1" key="1">
    <citation type="submission" date="2019-01" db="EMBL/GenBank/DDBJ databases">
        <title>Draft genome sequences of three monokaryotic isolates of the white-rot basidiomycete fungus Dichomitus squalens.</title>
        <authorList>
            <consortium name="DOE Joint Genome Institute"/>
            <person name="Lopez S.C."/>
            <person name="Andreopoulos B."/>
            <person name="Pangilinan J."/>
            <person name="Lipzen A."/>
            <person name="Riley R."/>
            <person name="Ahrendt S."/>
            <person name="Ng V."/>
            <person name="Barry K."/>
            <person name="Daum C."/>
            <person name="Grigoriev I.V."/>
            <person name="Hilden K.S."/>
            <person name="Makela M.R."/>
            <person name="de Vries R.P."/>
        </authorList>
    </citation>
    <scope>NUCLEOTIDE SEQUENCE [LARGE SCALE GENOMIC DNA]</scope>
    <source>
        <strain evidence="1">OM18370.1</strain>
    </source>
</reference>
<dbReference type="EMBL" id="ML143439">
    <property type="protein sequence ID" value="TBU26941.1"/>
    <property type="molecule type" value="Genomic_DNA"/>
</dbReference>
<name>A0A4Q9MLH4_9APHY</name>
<proteinExistence type="predicted"/>
<organism evidence="1">
    <name type="scientific">Dichomitus squalens</name>
    <dbReference type="NCBI Taxonomy" id="114155"/>
    <lineage>
        <taxon>Eukaryota</taxon>
        <taxon>Fungi</taxon>
        <taxon>Dikarya</taxon>
        <taxon>Basidiomycota</taxon>
        <taxon>Agaricomycotina</taxon>
        <taxon>Agaricomycetes</taxon>
        <taxon>Polyporales</taxon>
        <taxon>Polyporaceae</taxon>
        <taxon>Dichomitus</taxon>
    </lineage>
</organism>
<dbReference type="Proteomes" id="UP000292957">
    <property type="component" value="Unassembled WGS sequence"/>
</dbReference>
<evidence type="ECO:0000313" key="1">
    <source>
        <dbReference type="EMBL" id="TBU26941.1"/>
    </source>
</evidence>